<evidence type="ECO:0000313" key="1">
    <source>
        <dbReference type="EMBL" id="KKN68820.1"/>
    </source>
</evidence>
<protein>
    <submittedName>
        <fullName evidence="1">Uncharacterized protein</fullName>
    </submittedName>
</protein>
<gene>
    <name evidence="1" type="ORF">LCGC14_0447550</name>
</gene>
<dbReference type="Pfam" id="PF18928">
    <property type="entry name" value="DUF5677"/>
    <property type="match status" value="1"/>
</dbReference>
<dbReference type="InterPro" id="IPR043733">
    <property type="entry name" value="DUF5677"/>
</dbReference>
<sequence>MSDIYRKLDKVFLELTQALSIYSKSKFLQDYFITSYISFIYANIIKNFFINLTRETIKKLNLPKSQIGEIKKKYKEIQKEINLAISISLKGKKIDEKYYSKFKSNIKKDFPEFIKILSTVEKEIKIARLKKFINKKKIEIKRVGQDEADLHKDLLTKALEAYIQEKKEIPSMIKVKNLINTIGREILPKFSEALTADLIKDRHAFLSDQRKLQKGFETRLYERWKDPLDLFECLIQISLESGEKRKKKLNNKKNNKNNSKYDALIKLHARALHISNEIAILLKSGYADGANARWRSLHELAVISFFLCENNNDASKRYLEHSVIRALKEAKDYRTYYKKLGYPPIKRKELLMLEKEAERLCKKYSDRFQDDYGWIPSSILKERNFKALAQSVKLDKLRPYYNLACDSSHGGSKGFYRLGLMDDSQDKIFLVGSSNYGLASPLQNSAISLLHVSSCLLTLEPDFESIIQIYVMGNFMNEICDKAVEVQSKIEKETD</sequence>
<reference evidence="1" key="1">
    <citation type="journal article" date="2015" name="Nature">
        <title>Complex archaea that bridge the gap between prokaryotes and eukaryotes.</title>
        <authorList>
            <person name="Spang A."/>
            <person name="Saw J.H."/>
            <person name="Jorgensen S.L."/>
            <person name="Zaremba-Niedzwiedzka K."/>
            <person name="Martijn J."/>
            <person name="Lind A.E."/>
            <person name="van Eijk R."/>
            <person name="Schleper C."/>
            <person name="Guy L."/>
            <person name="Ettema T.J."/>
        </authorList>
    </citation>
    <scope>NUCLEOTIDE SEQUENCE</scope>
</reference>
<organism evidence="1">
    <name type="scientific">marine sediment metagenome</name>
    <dbReference type="NCBI Taxonomy" id="412755"/>
    <lineage>
        <taxon>unclassified sequences</taxon>
        <taxon>metagenomes</taxon>
        <taxon>ecological metagenomes</taxon>
    </lineage>
</organism>
<dbReference type="EMBL" id="LAZR01000439">
    <property type="protein sequence ID" value="KKN68820.1"/>
    <property type="molecule type" value="Genomic_DNA"/>
</dbReference>
<proteinExistence type="predicted"/>
<name>A0A0F9SIQ6_9ZZZZ</name>
<comment type="caution">
    <text evidence="1">The sequence shown here is derived from an EMBL/GenBank/DDBJ whole genome shotgun (WGS) entry which is preliminary data.</text>
</comment>
<dbReference type="AlphaFoldDB" id="A0A0F9SIQ6"/>
<accession>A0A0F9SIQ6</accession>